<feature type="region of interest" description="Disordered" evidence="1">
    <location>
        <begin position="53"/>
        <end position="82"/>
    </location>
</feature>
<dbReference type="Proteomes" id="UP000807785">
    <property type="component" value="Unassembled WGS sequence"/>
</dbReference>
<evidence type="ECO:0000256" key="1">
    <source>
        <dbReference type="SAM" id="MobiDB-lite"/>
    </source>
</evidence>
<dbReference type="AlphaFoldDB" id="A0A9D7HQH0"/>
<gene>
    <name evidence="2" type="ORF">IPH26_05310</name>
</gene>
<organism evidence="2 3">
    <name type="scientific">Candidatus Methylophosphatis roskildensis</name>
    <dbReference type="NCBI Taxonomy" id="2899263"/>
    <lineage>
        <taxon>Bacteria</taxon>
        <taxon>Pseudomonadati</taxon>
        <taxon>Pseudomonadota</taxon>
        <taxon>Betaproteobacteria</taxon>
        <taxon>Nitrosomonadales</taxon>
        <taxon>Sterolibacteriaceae</taxon>
        <taxon>Candidatus Methylophosphatis</taxon>
    </lineage>
</organism>
<dbReference type="EMBL" id="JADJEV010000002">
    <property type="protein sequence ID" value="MBK6972386.1"/>
    <property type="molecule type" value="Genomic_DNA"/>
</dbReference>
<name>A0A9D7HQH0_9PROT</name>
<comment type="caution">
    <text evidence="2">The sequence shown here is derived from an EMBL/GenBank/DDBJ whole genome shotgun (WGS) entry which is preliminary data.</text>
</comment>
<feature type="compositionally biased region" description="Basic and acidic residues" evidence="1">
    <location>
        <begin position="62"/>
        <end position="82"/>
    </location>
</feature>
<proteinExistence type="predicted"/>
<evidence type="ECO:0000313" key="2">
    <source>
        <dbReference type="EMBL" id="MBK6972386.1"/>
    </source>
</evidence>
<reference evidence="2" key="1">
    <citation type="submission" date="2020-10" db="EMBL/GenBank/DDBJ databases">
        <title>Connecting structure to function with the recovery of over 1000 high-quality activated sludge metagenome-assembled genomes encoding full-length rRNA genes using long-read sequencing.</title>
        <authorList>
            <person name="Singleton C.M."/>
            <person name="Petriglieri F."/>
            <person name="Kristensen J.M."/>
            <person name="Kirkegaard R.H."/>
            <person name="Michaelsen T.Y."/>
            <person name="Andersen M.H."/>
            <person name="Karst S.M."/>
            <person name="Dueholm M.S."/>
            <person name="Nielsen P.H."/>
            <person name="Albertsen M."/>
        </authorList>
    </citation>
    <scope>NUCLEOTIDE SEQUENCE</scope>
    <source>
        <strain evidence="2">Bjer_18-Q3-R1-45_BAT3C.347</strain>
    </source>
</reference>
<sequence length="82" mass="9644">MPNLTISADEETLQRARMEAAKRNVSVSRLVGEILKEKFGEDDACERAMHDFFSRGPYLDPPQRDDGRRWPTRDELHERSRR</sequence>
<protein>
    <submittedName>
        <fullName evidence="2">Uncharacterized protein</fullName>
    </submittedName>
</protein>
<accession>A0A9D7HQH0</accession>
<evidence type="ECO:0000313" key="3">
    <source>
        <dbReference type="Proteomes" id="UP000807785"/>
    </source>
</evidence>